<evidence type="ECO:0000313" key="2">
    <source>
        <dbReference type="EMBL" id="RCK60477.1"/>
    </source>
</evidence>
<protein>
    <recommendedName>
        <fullName evidence="4">Protein PAR32</fullName>
    </recommendedName>
</protein>
<dbReference type="Pfam" id="PF12223">
    <property type="entry name" value="DUF3602"/>
    <property type="match status" value="4"/>
</dbReference>
<dbReference type="EMBL" id="QLNQ01000026">
    <property type="protein sequence ID" value="RCK60477.1"/>
    <property type="molecule type" value="Genomic_DNA"/>
</dbReference>
<sequence>MPYATGRGGAGNIHSNKNKTSENNVIQPSKSRSSPTPHHLEDNNGTSNNLHQVTSHNSKKVYYSTGRGGAGNIQSSDQLPSPKLAPQGSNTPYLHTAKVSTGRGGYGNMVNNDDPELTRKLQDVDGAPSSPKDDLYAVTSNKSFSVGRGGFGNMVSRSRSAEQQDEDVPNLYTVSSQPDKRAKKKHGFLGKIKEIFA</sequence>
<gene>
    <name evidence="2" type="ORF">Cantr_08027</name>
</gene>
<accession>A0A367Y3R5</accession>
<comment type="caution">
    <text evidence="2">The sequence shown here is derived from an EMBL/GenBank/DDBJ whole genome shotgun (WGS) entry which is preliminary data.</text>
</comment>
<dbReference type="Proteomes" id="UP000253472">
    <property type="component" value="Unassembled WGS sequence"/>
</dbReference>
<feature type="region of interest" description="Disordered" evidence="1">
    <location>
        <begin position="1"/>
        <end position="116"/>
    </location>
</feature>
<dbReference type="InterPro" id="IPR022024">
    <property type="entry name" value="DUF3602"/>
</dbReference>
<dbReference type="AlphaFoldDB" id="A0A367Y3R5"/>
<name>A0A367Y3R5_9ASCO</name>
<dbReference type="InterPro" id="IPR053203">
    <property type="entry name" value="Cisplatin_resist-associated"/>
</dbReference>
<proteinExistence type="predicted"/>
<dbReference type="PANTHER" id="PTHR34693:SF1">
    <property type="entry name" value="PROTEIN PAR32"/>
    <property type="match status" value="1"/>
</dbReference>
<evidence type="ECO:0000256" key="1">
    <source>
        <dbReference type="SAM" id="MobiDB-lite"/>
    </source>
</evidence>
<evidence type="ECO:0008006" key="4">
    <source>
        <dbReference type="Google" id="ProtNLM"/>
    </source>
</evidence>
<feature type="compositionally biased region" description="Polar residues" evidence="1">
    <location>
        <begin position="21"/>
        <end position="36"/>
    </location>
</feature>
<dbReference type="OrthoDB" id="3063476at2759"/>
<reference evidence="2 3" key="1">
    <citation type="submission" date="2018-06" db="EMBL/GenBank/DDBJ databases">
        <title>Whole genome sequencing of Candida tropicalis (genome annotated by CSBL at Korea University).</title>
        <authorList>
            <person name="Ahn J."/>
        </authorList>
    </citation>
    <scope>NUCLEOTIDE SEQUENCE [LARGE SCALE GENOMIC DNA]</scope>
    <source>
        <strain evidence="2 3">ATCC 20962</strain>
    </source>
</reference>
<dbReference type="PANTHER" id="PTHR34693">
    <property type="entry name" value="PROTEIN PAR32"/>
    <property type="match status" value="1"/>
</dbReference>
<evidence type="ECO:0000313" key="3">
    <source>
        <dbReference type="Proteomes" id="UP000253472"/>
    </source>
</evidence>
<feature type="compositionally biased region" description="Polar residues" evidence="1">
    <location>
        <begin position="43"/>
        <end position="56"/>
    </location>
</feature>
<keyword evidence="3" id="KW-1185">Reference proteome</keyword>
<organism evidence="2 3">
    <name type="scientific">Candida viswanathii</name>
    <dbReference type="NCBI Taxonomy" id="5486"/>
    <lineage>
        <taxon>Eukaryota</taxon>
        <taxon>Fungi</taxon>
        <taxon>Dikarya</taxon>
        <taxon>Ascomycota</taxon>
        <taxon>Saccharomycotina</taxon>
        <taxon>Pichiomycetes</taxon>
        <taxon>Debaryomycetaceae</taxon>
        <taxon>Candida/Lodderomyces clade</taxon>
        <taxon>Candida</taxon>
    </lineage>
</organism>
<feature type="compositionally biased region" description="Gly residues" evidence="1">
    <location>
        <begin position="1"/>
        <end position="11"/>
    </location>
</feature>